<comment type="caution">
    <text evidence="6">The sequence shown here is derived from an EMBL/GenBank/DDBJ whole genome shotgun (WGS) entry which is preliminary data.</text>
</comment>
<evidence type="ECO:0000256" key="5">
    <source>
        <dbReference type="ARBA" id="ARBA00022927"/>
    </source>
</evidence>
<evidence type="ECO:0000313" key="7">
    <source>
        <dbReference type="Proteomes" id="UP000652761"/>
    </source>
</evidence>
<keyword evidence="7" id="KW-1185">Reference proteome</keyword>
<dbReference type="Proteomes" id="UP000652761">
    <property type="component" value="Unassembled WGS sequence"/>
</dbReference>
<protein>
    <submittedName>
        <fullName evidence="6">Uncharacterized protein</fullName>
    </submittedName>
</protein>
<name>A0A843XIG6_COLES</name>
<dbReference type="InterPro" id="IPR016024">
    <property type="entry name" value="ARM-type_fold"/>
</dbReference>
<evidence type="ECO:0000256" key="3">
    <source>
        <dbReference type="ARBA" id="ARBA00022490"/>
    </source>
</evidence>
<dbReference type="InterPro" id="IPR011989">
    <property type="entry name" value="ARM-like"/>
</dbReference>
<keyword evidence="5" id="KW-0653">Protein transport</keyword>
<accession>A0A843XIG6</accession>
<proteinExistence type="predicted"/>
<keyword evidence="4" id="KW-0677">Repeat</keyword>
<dbReference type="EMBL" id="NMUH01008880">
    <property type="protein sequence ID" value="MQM19389.1"/>
    <property type="molecule type" value="Genomic_DNA"/>
</dbReference>
<evidence type="ECO:0000256" key="2">
    <source>
        <dbReference type="ARBA" id="ARBA00022448"/>
    </source>
</evidence>
<evidence type="ECO:0000256" key="1">
    <source>
        <dbReference type="ARBA" id="ARBA00004496"/>
    </source>
</evidence>
<dbReference type="InterPro" id="IPR040122">
    <property type="entry name" value="Importin_beta"/>
</dbReference>
<dbReference type="SUPFAM" id="SSF48371">
    <property type="entry name" value="ARM repeat"/>
    <property type="match status" value="1"/>
</dbReference>
<keyword evidence="3" id="KW-0963">Cytoplasm</keyword>
<dbReference type="AlphaFoldDB" id="A0A843XIG6"/>
<dbReference type="Gene3D" id="1.25.10.10">
    <property type="entry name" value="Leucine-rich Repeat Variant"/>
    <property type="match status" value="1"/>
</dbReference>
<sequence length="170" mass="18651">MGQECLDRLSITLGGNPIVPVASELLPAFLAAPEWQKHHAALITLAQIAEGCSEVMDVLMTLQGSQLETNDPTISYMLQAKFQDQKITQPHSLDGSIATIDDTYAQVFGKDRPGRIRGVGIGLTPKSLWGGVSTQVQQQEEQIHLTQFMKDMADKISKIESIVLQDKCDM</sequence>
<dbReference type="PANTHER" id="PTHR10527">
    <property type="entry name" value="IMPORTIN BETA"/>
    <property type="match status" value="1"/>
</dbReference>
<gene>
    <name evidence="6" type="ORF">Taro_052393</name>
</gene>
<dbReference type="OrthoDB" id="1110839at2759"/>
<dbReference type="GO" id="GO:0006606">
    <property type="term" value="P:protein import into nucleus"/>
    <property type="evidence" value="ECO:0007669"/>
    <property type="project" value="InterPro"/>
</dbReference>
<reference evidence="6" key="1">
    <citation type="submission" date="2017-07" db="EMBL/GenBank/DDBJ databases">
        <title>Taro Niue Genome Assembly and Annotation.</title>
        <authorList>
            <person name="Atibalentja N."/>
            <person name="Keating K."/>
            <person name="Fields C.J."/>
        </authorList>
    </citation>
    <scope>NUCLEOTIDE SEQUENCE</scope>
    <source>
        <strain evidence="6">Niue_2</strain>
        <tissue evidence="6">Leaf</tissue>
    </source>
</reference>
<dbReference type="GO" id="GO:0005737">
    <property type="term" value="C:cytoplasm"/>
    <property type="evidence" value="ECO:0007669"/>
    <property type="project" value="UniProtKB-SubCell"/>
</dbReference>
<evidence type="ECO:0000256" key="4">
    <source>
        <dbReference type="ARBA" id="ARBA00022737"/>
    </source>
</evidence>
<comment type="subcellular location">
    <subcellularLocation>
        <location evidence="1">Cytoplasm</location>
    </subcellularLocation>
</comment>
<evidence type="ECO:0000313" key="6">
    <source>
        <dbReference type="EMBL" id="MQM19389.1"/>
    </source>
</evidence>
<organism evidence="6 7">
    <name type="scientific">Colocasia esculenta</name>
    <name type="common">Wild taro</name>
    <name type="synonym">Arum esculentum</name>
    <dbReference type="NCBI Taxonomy" id="4460"/>
    <lineage>
        <taxon>Eukaryota</taxon>
        <taxon>Viridiplantae</taxon>
        <taxon>Streptophyta</taxon>
        <taxon>Embryophyta</taxon>
        <taxon>Tracheophyta</taxon>
        <taxon>Spermatophyta</taxon>
        <taxon>Magnoliopsida</taxon>
        <taxon>Liliopsida</taxon>
        <taxon>Araceae</taxon>
        <taxon>Aroideae</taxon>
        <taxon>Colocasieae</taxon>
        <taxon>Colocasia</taxon>
    </lineage>
</organism>
<keyword evidence="2" id="KW-0813">Transport</keyword>